<keyword evidence="2" id="KW-1185">Reference proteome</keyword>
<organism evidence="1 2">
    <name type="scientific">Daphnia magna</name>
    <dbReference type="NCBI Taxonomy" id="35525"/>
    <lineage>
        <taxon>Eukaryota</taxon>
        <taxon>Metazoa</taxon>
        <taxon>Ecdysozoa</taxon>
        <taxon>Arthropoda</taxon>
        <taxon>Crustacea</taxon>
        <taxon>Branchiopoda</taxon>
        <taxon>Diplostraca</taxon>
        <taxon>Cladocera</taxon>
        <taxon>Anomopoda</taxon>
        <taxon>Daphniidae</taxon>
        <taxon>Daphnia</taxon>
    </lineage>
</organism>
<evidence type="ECO:0000313" key="2">
    <source>
        <dbReference type="Proteomes" id="UP000076858"/>
    </source>
</evidence>
<evidence type="ECO:0008006" key="3">
    <source>
        <dbReference type="Google" id="ProtNLM"/>
    </source>
</evidence>
<dbReference type="EMBL" id="LRGB01000248">
    <property type="protein sequence ID" value="KZS20055.1"/>
    <property type="molecule type" value="Genomic_DNA"/>
</dbReference>
<dbReference type="InterPro" id="IPR036034">
    <property type="entry name" value="PDZ_sf"/>
</dbReference>
<evidence type="ECO:0000313" key="1">
    <source>
        <dbReference type="EMBL" id="KZS20055.1"/>
    </source>
</evidence>
<dbReference type="Gene3D" id="2.30.42.10">
    <property type="match status" value="1"/>
</dbReference>
<protein>
    <recommendedName>
        <fullName evidence="3">PDZ domain-containing protein</fullName>
    </recommendedName>
</protein>
<accession>A0A162QXY4</accession>
<dbReference type="Proteomes" id="UP000076858">
    <property type="component" value="Unassembled WGS sequence"/>
</dbReference>
<dbReference type="AlphaFoldDB" id="A0A162QXY4"/>
<reference evidence="1 2" key="1">
    <citation type="submission" date="2016-03" db="EMBL/GenBank/DDBJ databases">
        <title>EvidentialGene: Evidence-directed Construction of Genes on Genomes.</title>
        <authorList>
            <person name="Gilbert D.G."/>
            <person name="Choi J.-H."/>
            <person name="Mockaitis K."/>
            <person name="Colbourne J."/>
            <person name="Pfrender M."/>
        </authorList>
    </citation>
    <scope>NUCLEOTIDE SEQUENCE [LARGE SCALE GENOMIC DNA]</scope>
    <source>
        <strain evidence="1 2">Xinb3</strain>
        <tissue evidence="1">Complete organism</tissue>
    </source>
</reference>
<name>A0A162QXY4_9CRUS</name>
<dbReference type="SUPFAM" id="SSF50156">
    <property type="entry name" value="PDZ domain-like"/>
    <property type="match status" value="1"/>
</dbReference>
<comment type="caution">
    <text evidence="1">The sequence shown here is derived from an EMBL/GenBank/DDBJ whole genome shotgun (WGS) entry which is preliminary data.</text>
</comment>
<proteinExistence type="predicted"/>
<dbReference type="OrthoDB" id="6022711at2759"/>
<sequence>MQFRFSTIGGLHQFDCPTISILFGYNGITNSIVTRSYREKPTEPTTYPCDEIIAINGRKVEGLVHAEVVALFREVRRGAITIQLGRKLPKDRDGLYITADQLTQLAAMPNGDAQ</sequence>
<gene>
    <name evidence="1" type="ORF">APZ42_013379</name>
</gene>